<dbReference type="AlphaFoldDB" id="A0A4S8PLN8"/>
<dbReference type="EMBL" id="STGU01000019">
    <property type="protein sequence ID" value="THV31690.1"/>
    <property type="molecule type" value="Genomic_DNA"/>
</dbReference>
<evidence type="ECO:0000313" key="1">
    <source>
        <dbReference type="EMBL" id="THV31690.1"/>
    </source>
</evidence>
<reference evidence="1 2" key="1">
    <citation type="submission" date="2019-04" db="EMBL/GenBank/DDBJ databases">
        <title>genome sequence of strain W3.</title>
        <authorList>
            <person name="Gao J."/>
            <person name="Sun J."/>
        </authorList>
    </citation>
    <scope>NUCLEOTIDE SEQUENCE [LARGE SCALE GENOMIC DNA]</scope>
    <source>
        <strain evidence="1 2">W3</strain>
    </source>
</reference>
<comment type="caution">
    <text evidence="1">The sequence shown here is derived from an EMBL/GenBank/DDBJ whole genome shotgun (WGS) entry which is preliminary data.</text>
</comment>
<dbReference type="Proteomes" id="UP000307378">
    <property type="component" value="Unassembled WGS sequence"/>
</dbReference>
<dbReference type="Gene3D" id="3.40.50.720">
    <property type="entry name" value="NAD(P)-binding Rossmann-like Domain"/>
    <property type="match status" value="1"/>
</dbReference>
<gene>
    <name evidence="1" type="ORF">FAA86_21625</name>
</gene>
<sequence>MVYPGRLRGPHGVFLCGEDSDAKVVVAELLHSSGLTAPIDLGGIDGARRMEGTMPFWLRLWRALGTAEFNYRVVR</sequence>
<name>A0A4S8PLN8_9HYPH</name>
<evidence type="ECO:0008006" key="3">
    <source>
        <dbReference type="Google" id="ProtNLM"/>
    </source>
</evidence>
<organism evidence="1 2">
    <name type="scientific">Rhizobium rosettiformans W3</name>
    <dbReference type="NCBI Taxonomy" id="538378"/>
    <lineage>
        <taxon>Bacteria</taxon>
        <taxon>Pseudomonadati</taxon>
        <taxon>Pseudomonadota</taxon>
        <taxon>Alphaproteobacteria</taxon>
        <taxon>Hyphomicrobiales</taxon>
        <taxon>Rhizobiaceae</taxon>
        <taxon>Rhizobium/Agrobacterium group</taxon>
        <taxon>Rhizobium</taxon>
    </lineage>
</organism>
<protein>
    <recommendedName>
        <fullName evidence="3">NADP oxidoreductase</fullName>
    </recommendedName>
</protein>
<evidence type="ECO:0000313" key="2">
    <source>
        <dbReference type="Proteomes" id="UP000307378"/>
    </source>
</evidence>
<dbReference type="RefSeq" id="WP_136543059.1">
    <property type="nucleotide sequence ID" value="NZ_STGU01000019.1"/>
</dbReference>
<accession>A0A4S8PLN8</accession>
<proteinExistence type="predicted"/>